<protein>
    <submittedName>
        <fullName evidence="2">Uncharacterized protein</fullName>
    </submittedName>
</protein>
<gene>
    <name evidence="2" type="primary">LOC108021782</name>
</gene>
<accession>A0AB39ZZF0</accession>
<organism evidence="1 2">
    <name type="scientific">Drosophila suzukii</name>
    <name type="common">Spotted-wing drosophila fruit fly</name>
    <dbReference type="NCBI Taxonomy" id="28584"/>
    <lineage>
        <taxon>Eukaryota</taxon>
        <taxon>Metazoa</taxon>
        <taxon>Ecdysozoa</taxon>
        <taxon>Arthropoda</taxon>
        <taxon>Hexapoda</taxon>
        <taxon>Insecta</taxon>
        <taxon>Pterygota</taxon>
        <taxon>Neoptera</taxon>
        <taxon>Endopterygota</taxon>
        <taxon>Diptera</taxon>
        <taxon>Brachycera</taxon>
        <taxon>Muscomorpha</taxon>
        <taxon>Ephydroidea</taxon>
        <taxon>Drosophilidae</taxon>
        <taxon>Drosophila</taxon>
        <taxon>Sophophora</taxon>
    </lineage>
</organism>
<reference evidence="2" key="1">
    <citation type="submission" date="2025-08" db="UniProtKB">
        <authorList>
            <consortium name="RefSeq"/>
        </authorList>
    </citation>
    <scope>IDENTIFICATION</scope>
</reference>
<name>A0AB39ZZF0_DROSZ</name>
<keyword evidence="1" id="KW-1185">Reference proteome</keyword>
<dbReference type="AlphaFoldDB" id="A0AB39ZZF0"/>
<dbReference type="GeneID" id="108021782"/>
<sequence>MDDSSGQEQTVNMVYLPGTFGWTEYGGQYIPYIYRKSEKYISIRMLYTHPMFSSCKKFMHPDIFSACDHMARLPITDFEVRLLNEINLDHCNGIFGNNSFDRQDTIIHISDAYEFYQFIGFCSCKLTRGSKFSSERCSFISINKKCLVPYIVRNDQKLFPDFFFAGETDILETHEEPITGWDLSYLMFCCRLLGIREEFYSGSYLNGILLNDVENAYPYGTEFEECWAKDVKTDDLYSDCPNYFLKK</sequence>
<dbReference type="RefSeq" id="XP_016946075.2">
    <property type="nucleotide sequence ID" value="XM_017090586.2"/>
</dbReference>
<dbReference type="Proteomes" id="UP001652628">
    <property type="component" value="Chromosome X"/>
</dbReference>
<evidence type="ECO:0000313" key="1">
    <source>
        <dbReference type="Proteomes" id="UP001652628"/>
    </source>
</evidence>
<proteinExistence type="predicted"/>
<evidence type="ECO:0000313" key="2">
    <source>
        <dbReference type="RefSeq" id="XP_016946075.2"/>
    </source>
</evidence>